<reference evidence="3" key="1">
    <citation type="journal article" date="2014" name="Science">
        <title>Ancient hybridizations among the ancestral genomes of bread wheat.</title>
        <authorList>
            <consortium name="International Wheat Genome Sequencing Consortium,"/>
            <person name="Marcussen T."/>
            <person name="Sandve S.R."/>
            <person name="Heier L."/>
            <person name="Spannagl M."/>
            <person name="Pfeifer M."/>
            <person name="Jakobsen K.S."/>
            <person name="Wulff B.B."/>
            <person name="Steuernagel B."/>
            <person name="Mayer K.F."/>
            <person name="Olsen O.A."/>
        </authorList>
    </citation>
    <scope>NUCLEOTIDE SEQUENCE [LARGE SCALE GENOMIC DNA]</scope>
    <source>
        <strain evidence="3">cv. AL8/78</strain>
    </source>
</reference>
<feature type="compositionally biased region" description="Basic and acidic residues" evidence="1">
    <location>
        <begin position="368"/>
        <end position="377"/>
    </location>
</feature>
<evidence type="ECO:0000313" key="3">
    <source>
        <dbReference type="Proteomes" id="UP000015105"/>
    </source>
</evidence>
<dbReference type="Gramene" id="AET4Gv20623600.1">
    <property type="protein sequence ID" value="AET4Gv20623600.1"/>
    <property type="gene ID" value="AET4Gv20623600"/>
</dbReference>
<feature type="region of interest" description="Disordered" evidence="1">
    <location>
        <begin position="131"/>
        <end position="161"/>
    </location>
</feature>
<dbReference type="AlphaFoldDB" id="A0A453IP21"/>
<reference evidence="3" key="2">
    <citation type="journal article" date="2017" name="Nat. Plants">
        <title>The Aegilops tauschii genome reveals multiple impacts of transposons.</title>
        <authorList>
            <person name="Zhao G."/>
            <person name="Zou C."/>
            <person name="Li K."/>
            <person name="Wang K."/>
            <person name="Li T."/>
            <person name="Gao L."/>
            <person name="Zhang X."/>
            <person name="Wang H."/>
            <person name="Yang Z."/>
            <person name="Liu X."/>
            <person name="Jiang W."/>
            <person name="Mao L."/>
            <person name="Kong X."/>
            <person name="Jiao Y."/>
            <person name="Jia J."/>
        </authorList>
    </citation>
    <scope>NUCLEOTIDE SEQUENCE [LARGE SCALE GENOMIC DNA]</scope>
    <source>
        <strain evidence="3">cv. AL8/78</strain>
    </source>
</reference>
<protein>
    <submittedName>
        <fullName evidence="2">Uncharacterized protein</fullName>
    </submittedName>
</protein>
<name>A0A453IP21_AEGTS</name>
<feature type="compositionally biased region" description="Basic and acidic residues" evidence="1">
    <location>
        <begin position="452"/>
        <end position="467"/>
    </location>
</feature>
<feature type="compositionally biased region" description="Basic and acidic residues" evidence="1">
    <location>
        <begin position="387"/>
        <end position="402"/>
    </location>
</feature>
<dbReference type="EnsemblPlants" id="AET4Gv20623600.1">
    <property type="protein sequence ID" value="AET4Gv20623600.1"/>
    <property type="gene ID" value="AET4Gv20623600"/>
</dbReference>
<feature type="compositionally biased region" description="Basic and acidic residues" evidence="1">
    <location>
        <begin position="298"/>
        <end position="348"/>
    </location>
</feature>
<evidence type="ECO:0000256" key="1">
    <source>
        <dbReference type="SAM" id="MobiDB-lite"/>
    </source>
</evidence>
<reference evidence="2" key="5">
    <citation type="journal article" date="2021" name="G3 (Bethesda)">
        <title>Aegilops tauschii genome assembly Aet v5.0 features greater sequence contiguity and improved annotation.</title>
        <authorList>
            <person name="Wang L."/>
            <person name="Zhu T."/>
            <person name="Rodriguez J.C."/>
            <person name="Deal K.R."/>
            <person name="Dubcovsky J."/>
            <person name="McGuire P.E."/>
            <person name="Lux T."/>
            <person name="Spannagl M."/>
            <person name="Mayer K.F.X."/>
            <person name="Baldrich P."/>
            <person name="Meyers B.C."/>
            <person name="Huo N."/>
            <person name="Gu Y.Q."/>
            <person name="Zhou H."/>
            <person name="Devos K.M."/>
            <person name="Bennetzen J.L."/>
            <person name="Unver T."/>
            <person name="Budak H."/>
            <person name="Gulick P.J."/>
            <person name="Galiba G."/>
            <person name="Kalapos B."/>
            <person name="Nelson D.R."/>
            <person name="Li P."/>
            <person name="You F.M."/>
            <person name="Luo M.C."/>
            <person name="Dvorak J."/>
        </authorList>
    </citation>
    <scope>NUCLEOTIDE SEQUENCE [LARGE SCALE GENOMIC DNA]</scope>
    <source>
        <strain evidence="2">cv. AL8/78</strain>
    </source>
</reference>
<accession>A0A453IP21</accession>
<organism evidence="2 3">
    <name type="scientific">Aegilops tauschii subsp. strangulata</name>
    <name type="common">Goatgrass</name>
    <dbReference type="NCBI Taxonomy" id="200361"/>
    <lineage>
        <taxon>Eukaryota</taxon>
        <taxon>Viridiplantae</taxon>
        <taxon>Streptophyta</taxon>
        <taxon>Embryophyta</taxon>
        <taxon>Tracheophyta</taxon>
        <taxon>Spermatophyta</taxon>
        <taxon>Magnoliopsida</taxon>
        <taxon>Liliopsida</taxon>
        <taxon>Poales</taxon>
        <taxon>Poaceae</taxon>
        <taxon>BOP clade</taxon>
        <taxon>Pooideae</taxon>
        <taxon>Triticodae</taxon>
        <taxon>Triticeae</taxon>
        <taxon>Triticinae</taxon>
        <taxon>Aegilops</taxon>
    </lineage>
</organism>
<dbReference type="Proteomes" id="UP000015105">
    <property type="component" value="Chromosome 4D"/>
</dbReference>
<feature type="region of interest" description="Disordered" evidence="1">
    <location>
        <begin position="298"/>
        <end position="494"/>
    </location>
</feature>
<evidence type="ECO:0000313" key="2">
    <source>
        <dbReference type="EnsemblPlants" id="AET4Gv20623600.1"/>
    </source>
</evidence>
<keyword evidence="3" id="KW-1185">Reference proteome</keyword>
<sequence>WNRAVQLLARLSPSTPVPAPAPYIIQQRPNGHVRRPSHFHGPPRALPDLPCLPSQPLVGHRRADPLRHLLPAHHHPAQLLASPHVPPLRAGADARAGDAHHQRLVVELLRENRPCHHRDTSRRRLGHRAPPAVCHERGNSRVPQHRHLRCPPPDHQPAATRRGVHVGERRIVLVPDDPHEVRAGVREAHAELRHLLAREPGEAAEADVYHRPRGLRVEPAQDACGLRGGTSVPTAAALPDVVAVTVDEADRPDGEHRLPGVLLVMLHVPRLEVGERVDDPAGRGALDVEHAVQELPRVRAGERRLGEPRPGEPHRVREARHEERLRGRRDPLLRGVEEQGPLHREREAAGAGERVPRNAELGGGGGGPREDAVEHDGVGGVAAQEVGEERREEVDGDGERPRILTSGEVVGALVPAREPRGLGGQGQRVDADAEARSGRAGHGAAEPGGVGVREDEGGVGAARREEAGQVGHRQRVARRRERDEVHARRRVARR</sequence>
<reference evidence="2" key="3">
    <citation type="journal article" date="2017" name="Nature">
        <title>Genome sequence of the progenitor of the wheat D genome Aegilops tauschii.</title>
        <authorList>
            <person name="Luo M.C."/>
            <person name="Gu Y.Q."/>
            <person name="Puiu D."/>
            <person name="Wang H."/>
            <person name="Twardziok S.O."/>
            <person name="Deal K.R."/>
            <person name="Huo N."/>
            <person name="Zhu T."/>
            <person name="Wang L."/>
            <person name="Wang Y."/>
            <person name="McGuire P.E."/>
            <person name="Liu S."/>
            <person name="Long H."/>
            <person name="Ramasamy R.K."/>
            <person name="Rodriguez J.C."/>
            <person name="Van S.L."/>
            <person name="Yuan L."/>
            <person name="Wang Z."/>
            <person name="Xia Z."/>
            <person name="Xiao L."/>
            <person name="Anderson O.D."/>
            <person name="Ouyang S."/>
            <person name="Liang Y."/>
            <person name="Zimin A.V."/>
            <person name="Pertea G."/>
            <person name="Qi P."/>
            <person name="Bennetzen J.L."/>
            <person name="Dai X."/>
            <person name="Dawson M.W."/>
            <person name="Muller H.G."/>
            <person name="Kugler K."/>
            <person name="Rivarola-Duarte L."/>
            <person name="Spannagl M."/>
            <person name="Mayer K.F.X."/>
            <person name="Lu F.H."/>
            <person name="Bevan M.W."/>
            <person name="Leroy P."/>
            <person name="Li P."/>
            <person name="You F.M."/>
            <person name="Sun Q."/>
            <person name="Liu Z."/>
            <person name="Lyons E."/>
            <person name="Wicker T."/>
            <person name="Salzberg S.L."/>
            <person name="Devos K.M."/>
            <person name="Dvorak J."/>
        </authorList>
    </citation>
    <scope>NUCLEOTIDE SEQUENCE [LARGE SCALE GENOMIC DNA]</scope>
    <source>
        <strain evidence="2">cv. AL8/78</strain>
    </source>
</reference>
<proteinExistence type="predicted"/>
<reference evidence="2" key="4">
    <citation type="submission" date="2019-03" db="UniProtKB">
        <authorList>
            <consortium name="EnsemblPlants"/>
        </authorList>
    </citation>
    <scope>IDENTIFICATION</scope>
</reference>